<evidence type="ECO:0000313" key="2">
    <source>
        <dbReference type="EMBL" id="OXM70609.1"/>
    </source>
</evidence>
<dbReference type="OrthoDB" id="3637513at2"/>
<dbReference type="EMBL" id="NMUL01000005">
    <property type="protein sequence ID" value="OXM70609.1"/>
    <property type="molecule type" value="Genomic_DNA"/>
</dbReference>
<sequence>MSVEPQPIGNQTEVRPYSQASRAGYGLLWTAWTIVLTIGGFALFANSSVFAGLISLGLAALALRYTWRIWTWQARRLIFFIVF</sequence>
<dbReference type="Proteomes" id="UP000215199">
    <property type="component" value="Unassembled WGS sequence"/>
</dbReference>
<comment type="caution">
    <text evidence="2">The sequence shown here is derived from an EMBL/GenBank/DDBJ whole genome shotgun (WGS) entry which is preliminary data.</text>
</comment>
<evidence type="ECO:0000313" key="3">
    <source>
        <dbReference type="Proteomes" id="UP000215199"/>
    </source>
</evidence>
<accession>A0A229TIQ2</accession>
<keyword evidence="3" id="KW-1185">Reference proteome</keyword>
<name>A0A229TIQ2_9PSEU</name>
<proteinExistence type="predicted"/>
<gene>
    <name evidence="2" type="ORF">CF165_06015</name>
</gene>
<keyword evidence="1" id="KW-0472">Membrane</keyword>
<keyword evidence="1" id="KW-1133">Transmembrane helix</keyword>
<evidence type="ECO:0000256" key="1">
    <source>
        <dbReference type="SAM" id="Phobius"/>
    </source>
</evidence>
<keyword evidence="1" id="KW-0812">Transmembrane</keyword>
<organism evidence="2 3">
    <name type="scientific">Amycolatopsis vastitatis</name>
    <dbReference type="NCBI Taxonomy" id="1905142"/>
    <lineage>
        <taxon>Bacteria</taxon>
        <taxon>Bacillati</taxon>
        <taxon>Actinomycetota</taxon>
        <taxon>Actinomycetes</taxon>
        <taxon>Pseudonocardiales</taxon>
        <taxon>Pseudonocardiaceae</taxon>
        <taxon>Amycolatopsis</taxon>
    </lineage>
</organism>
<dbReference type="AlphaFoldDB" id="A0A229TIQ2"/>
<dbReference type="RefSeq" id="WP_093946373.1">
    <property type="nucleotide sequence ID" value="NZ_NMUL01000005.1"/>
</dbReference>
<protein>
    <submittedName>
        <fullName evidence="2">Uncharacterized protein</fullName>
    </submittedName>
</protein>
<feature type="transmembrane region" description="Helical" evidence="1">
    <location>
        <begin position="25"/>
        <end position="44"/>
    </location>
</feature>
<reference evidence="3" key="1">
    <citation type="submission" date="2017-07" db="EMBL/GenBank/DDBJ databases">
        <title>Comparative genome mining reveals phylogenetic distribution patterns of secondary metabolites in Amycolatopsis.</title>
        <authorList>
            <person name="Adamek M."/>
            <person name="Alanjary M."/>
            <person name="Sales-Ortells H."/>
            <person name="Goodfellow M."/>
            <person name="Bull A.T."/>
            <person name="Kalinowski J."/>
            <person name="Ziemert N."/>
        </authorList>
    </citation>
    <scope>NUCLEOTIDE SEQUENCE [LARGE SCALE GENOMIC DNA]</scope>
    <source>
        <strain evidence="3">H5</strain>
    </source>
</reference>
<feature type="transmembrane region" description="Helical" evidence="1">
    <location>
        <begin position="50"/>
        <end position="67"/>
    </location>
</feature>